<reference evidence="1 2" key="1">
    <citation type="submission" date="2019-05" db="EMBL/GenBank/DDBJ databases">
        <title>Another draft genome of Portunus trituberculatus and its Hox gene families provides insights of decapod evolution.</title>
        <authorList>
            <person name="Jeong J.-H."/>
            <person name="Song I."/>
            <person name="Kim S."/>
            <person name="Choi T."/>
            <person name="Kim D."/>
            <person name="Ryu S."/>
            <person name="Kim W."/>
        </authorList>
    </citation>
    <scope>NUCLEOTIDE SEQUENCE [LARGE SCALE GENOMIC DNA]</scope>
    <source>
        <tissue evidence="1">Muscle</tissue>
    </source>
</reference>
<dbReference type="AlphaFoldDB" id="A0A5B7GET3"/>
<comment type="caution">
    <text evidence="1">The sequence shown here is derived from an EMBL/GenBank/DDBJ whole genome shotgun (WGS) entry which is preliminary data.</text>
</comment>
<evidence type="ECO:0000313" key="2">
    <source>
        <dbReference type="Proteomes" id="UP000324222"/>
    </source>
</evidence>
<evidence type="ECO:0000313" key="1">
    <source>
        <dbReference type="EMBL" id="MPC55648.1"/>
    </source>
</evidence>
<name>A0A5B7GET3_PORTR</name>
<dbReference type="EMBL" id="VSRR010013340">
    <property type="protein sequence ID" value="MPC55648.1"/>
    <property type="molecule type" value="Genomic_DNA"/>
</dbReference>
<sequence>MSDVVPCRSVAWRGRAAARDVLQGERGWYRELVRERRRNGNSYPAALPVQGNSTGVDGVVVVVALSNLRRGREEEGKEEGGIERH</sequence>
<dbReference type="Proteomes" id="UP000324222">
    <property type="component" value="Unassembled WGS sequence"/>
</dbReference>
<proteinExistence type="predicted"/>
<gene>
    <name evidence="1" type="ORF">E2C01_049591</name>
</gene>
<keyword evidence="2" id="KW-1185">Reference proteome</keyword>
<organism evidence="1 2">
    <name type="scientific">Portunus trituberculatus</name>
    <name type="common">Swimming crab</name>
    <name type="synonym">Neptunus trituberculatus</name>
    <dbReference type="NCBI Taxonomy" id="210409"/>
    <lineage>
        <taxon>Eukaryota</taxon>
        <taxon>Metazoa</taxon>
        <taxon>Ecdysozoa</taxon>
        <taxon>Arthropoda</taxon>
        <taxon>Crustacea</taxon>
        <taxon>Multicrustacea</taxon>
        <taxon>Malacostraca</taxon>
        <taxon>Eumalacostraca</taxon>
        <taxon>Eucarida</taxon>
        <taxon>Decapoda</taxon>
        <taxon>Pleocyemata</taxon>
        <taxon>Brachyura</taxon>
        <taxon>Eubrachyura</taxon>
        <taxon>Portunoidea</taxon>
        <taxon>Portunidae</taxon>
        <taxon>Portuninae</taxon>
        <taxon>Portunus</taxon>
    </lineage>
</organism>
<protein>
    <submittedName>
        <fullName evidence="1">Uncharacterized protein</fullName>
    </submittedName>
</protein>
<accession>A0A5B7GET3</accession>